<keyword evidence="7" id="KW-0812">Transmembrane</keyword>
<evidence type="ECO:0000313" key="9">
    <source>
        <dbReference type="EMBL" id="GJE29410.1"/>
    </source>
</evidence>
<evidence type="ECO:0000256" key="5">
    <source>
        <dbReference type="ARBA" id="ARBA00023163"/>
    </source>
</evidence>
<evidence type="ECO:0000256" key="6">
    <source>
        <dbReference type="PROSITE-ProRule" id="PRU00169"/>
    </source>
</evidence>
<evidence type="ECO:0000259" key="8">
    <source>
        <dbReference type="PROSITE" id="PS50110"/>
    </source>
</evidence>
<evidence type="ECO:0000256" key="3">
    <source>
        <dbReference type="ARBA" id="ARBA00022553"/>
    </source>
</evidence>
<reference evidence="9" key="2">
    <citation type="submission" date="2021-08" db="EMBL/GenBank/DDBJ databases">
        <authorList>
            <person name="Tani A."/>
            <person name="Ola A."/>
            <person name="Ogura Y."/>
            <person name="Katsura K."/>
            <person name="Hayashi T."/>
        </authorList>
    </citation>
    <scope>NUCLEOTIDE SEQUENCE</scope>
    <source>
        <strain evidence="9">NBRC 15689</strain>
    </source>
</reference>
<keyword evidence="7" id="KW-0472">Membrane</keyword>
<evidence type="ECO:0000256" key="1">
    <source>
        <dbReference type="ARBA" id="ARBA00000085"/>
    </source>
</evidence>
<evidence type="ECO:0000256" key="4">
    <source>
        <dbReference type="ARBA" id="ARBA00023015"/>
    </source>
</evidence>
<dbReference type="SMART" id="SM00448">
    <property type="entry name" value="REC"/>
    <property type="match status" value="1"/>
</dbReference>
<dbReference type="EC" id="2.7.13.3" evidence="2"/>
<name>A0ABQ4TGX9_METOR</name>
<sequence length="811" mass="85213">MRGDRPNGPGSRRVPLKILNAAQLAAVTAAALLVAWAGLAFGTAPSLDAERAAVQAGARALADSLEAQLRGGVADARNLALLLQLDDPARADGDRSALLQDWLALNPRYREAALIGIDGSVRAATDRRRVGSNVARQPWFARARLAQIALATGVGEREAPLDIVLSAGAPGRSDRIQLRTAPEFFTETAAHVRQALGLAGPVAFTVTGADGRVLAGPAASPEGERLAVSVPLSGGSELASPGWVVTATAPAPAARTALPLPDVGILILGLATVLAAAGIGYGLGGRAAQPLRSLAEGTAEPEAEPASVVREIAALTEAVTERSRSSGALVAQADVSLDRIKGRLRTFEAVSGWRCWEIDPDTRQILWSDAEGAGAFTADHASDVAACFDPADHALLHHALTAVRAEGGPHDVVLRTRADAPEGQRRMLVRFLRGGTGDRIHALSRALGEAESPEPGHGRNERRHALVLRQVTDAIIHDFNDALTVVLANLGVLRRRPDLDAAQSRLVEAALAGALRGAALTRRMLNLVRGEADASAESDPGAAIGAALAFMQTNVLRDMPVIDRLPAGLPRVLCAERLIEITLLNIAFHIRDQGLHGFAIGGAEHEAQEALAFGLPAGRYVRLLVASGQRVPDRLPSAAPSRTSLETVAALLAEIGAGWRLLADGTGEETFLAEIWLRAAERPAAEPPLWQASLRILLVESDGLVRESLAEALTDLGHEVVQAATGAQALDLLSEDARFDTMIADQAMPVMSGLQLVATVVERYPGIRVVLASPHGQLPATARRFLQLDKPFRPDELATVLSAGPVQDWAA</sequence>
<dbReference type="Gene3D" id="1.10.287.130">
    <property type="match status" value="1"/>
</dbReference>
<dbReference type="Proteomes" id="UP001055156">
    <property type="component" value="Unassembled WGS sequence"/>
</dbReference>
<reference evidence="9" key="1">
    <citation type="journal article" date="2021" name="Front. Microbiol.">
        <title>Comprehensive Comparative Genomics and Phenotyping of Methylobacterium Species.</title>
        <authorList>
            <person name="Alessa O."/>
            <person name="Ogura Y."/>
            <person name="Fujitani Y."/>
            <person name="Takami H."/>
            <person name="Hayashi T."/>
            <person name="Sahin N."/>
            <person name="Tani A."/>
        </authorList>
    </citation>
    <scope>NUCLEOTIDE SEQUENCE</scope>
    <source>
        <strain evidence="9">NBRC 15689</strain>
    </source>
</reference>
<keyword evidence="4" id="KW-0805">Transcription regulation</keyword>
<feature type="domain" description="Response regulatory" evidence="8">
    <location>
        <begin position="695"/>
        <end position="805"/>
    </location>
</feature>
<evidence type="ECO:0000313" key="10">
    <source>
        <dbReference type="Proteomes" id="UP001055156"/>
    </source>
</evidence>
<proteinExistence type="predicted"/>
<feature type="modified residue" description="4-aspartylphosphate" evidence="6">
    <location>
        <position position="745"/>
    </location>
</feature>
<dbReference type="InterPro" id="IPR011006">
    <property type="entry name" value="CheY-like_superfamily"/>
</dbReference>
<feature type="transmembrane region" description="Helical" evidence="7">
    <location>
        <begin position="21"/>
        <end position="41"/>
    </location>
</feature>
<dbReference type="RefSeq" id="WP_238313892.1">
    <property type="nucleotide sequence ID" value="NZ_BPQV01000015.1"/>
</dbReference>
<dbReference type="InterPro" id="IPR050595">
    <property type="entry name" value="Bact_response_regulator"/>
</dbReference>
<dbReference type="InterPro" id="IPR001789">
    <property type="entry name" value="Sig_transdc_resp-reg_receiver"/>
</dbReference>
<protein>
    <recommendedName>
        <fullName evidence="2">histidine kinase</fullName>
        <ecNumber evidence="2">2.7.13.3</ecNumber>
    </recommendedName>
</protein>
<keyword evidence="5" id="KW-0804">Transcription</keyword>
<comment type="caution">
    <text evidence="9">The sequence shown here is derived from an EMBL/GenBank/DDBJ whole genome shotgun (WGS) entry which is preliminary data.</text>
</comment>
<keyword evidence="3 6" id="KW-0597">Phosphoprotein</keyword>
<keyword evidence="7" id="KW-1133">Transmembrane helix</keyword>
<gene>
    <name evidence="9" type="primary">rssB_4</name>
    <name evidence="9" type="ORF">LKMONMHP_4291</name>
</gene>
<dbReference type="SUPFAM" id="SSF52172">
    <property type="entry name" value="CheY-like"/>
    <property type="match status" value="1"/>
</dbReference>
<accession>A0ABQ4TGX9</accession>
<evidence type="ECO:0000256" key="7">
    <source>
        <dbReference type="SAM" id="Phobius"/>
    </source>
</evidence>
<dbReference type="SMART" id="SM00388">
    <property type="entry name" value="HisKA"/>
    <property type="match status" value="1"/>
</dbReference>
<keyword evidence="10" id="KW-1185">Reference proteome</keyword>
<dbReference type="Gene3D" id="3.40.50.2300">
    <property type="match status" value="1"/>
</dbReference>
<dbReference type="PANTHER" id="PTHR44591:SF3">
    <property type="entry name" value="RESPONSE REGULATORY DOMAIN-CONTAINING PROTEIN"/>
    <property type="match status" value="1"/>
</dbReference>
<comment type="catalytic activity">
    <reaction evidence="1">
        <text>ATP + protein L-histidine = ADP + protein N-phospho-L-histidine.</text>
        <dbReference type="EC" id="2.7.13.3"/>
    </reaction>
</comment>
<feature type="transmembrane region" description="Helical" evidence="7">
    <location>
        <begin position="263"/>
        <end position="283"/>
    </location>
</feature>
<dbReference type="Pfam" id="PF00072">
    <property type="entry name" value="Response_reg"/>
    <property type="match status" value="1"/>
</dbReference>
<organism evidence="9 10">
    <name type="scientific">Methylobacterium organophilum</name>
    <dbReference type="NCBI Taxonomy" id="410"/>
    <lineage>
        <taxon>Bacteria</taxon>
        <taxon>Pseudomonadati</taxon>
        <taxon>Pseudomonadota</taxon>
        <taxon>Alphaproteobacteria</taxon>
        <taxon>Hyphomicrobiales</taxon>
        <taxon>Methylobacteriaceae</taxon>
        <taxon>Methylobacterium</taxon>
    </lineage>
</organism>
<dbReference type="EMBL" id="BPQV01000015">
    <property type="protein sequence ID" value="GJE29410.1"/>
    <property type="molecule type" value="Genomic_DNA"/>
</dbReference>
<dbReference type="InterPro" id="IPR003661">
    <property type="entry name" value="HisK_dim/P_dom"/>
</dbReference>
<dbReference type="Gene3D" id="3.30.450.20">
    <property type="entry name" value="PAS domain"/>
    <property type="match status" value="1"/>
</dbReference>
<dbReference type="PROSITE" id="PS50110">
    <property type="entry name" value="RESPONSE_REGULATORY"/>
    <property type="match status" value="1"/>
</dbReference>
<dbReference type="PANTHER" id="PTHR44591">
    <property type="entry name" value="STRESS RESPONSE REGULATOR PROTEIN 1"/>
    <property type="match status" value="1"/>
</dbReference>
<evidence type="ECO:0000256" key="2">
    <source>
        <dbReference type="ARBA" id="ARBA00012438"/>
    </source>
</evidence>